<dbReference type="Gene3D" id="3.50.50.60">
    <property type="entry name" value="FAD/NAD(P)-binding domain"/>
    <property type="match status" value="1"/>
</dbReference>
<dbReference type="EMBL" id="AZSP01000250">
    <property type="protein sequence ID" value="PVE09040.1"/>
    <property type="molecule type" value="Genomic_DNA"/>
</dbReference>
<dbReference type="PANTHER" id="PTHR40254">
    <property type="entry name" value="BLR0577 PROTEIN"/>
    <property type="match status" value="1"/>
</dbReference>
<keyword evidence="3" id="KW-1185">Reference proteome</keyword>
<dbReference type="RefSeq" id="WP_030349278.1">
    <property type="nucleotide sequence ID" value="NZ_AZSP01000250.1"/>
</dbReference>
<dbReference type="InterPro" id="IPR036188">
    <property type="entry name" value="FAD/NAD-bd_sf"/>
</dbReference>
<dbReference type="OrthoDB" id="3653265at2"/>
<reference evidence="2 3" key="1">
    <citation type="submission" date="2013-12" db="EMBL/GenBank/DDBJ databases">
        <title>Annotated genome of Streptomyces scopuliridis.</title>
        <authorList>
            <person name="Olson J.B."/>
        </authorList>
    </citation>
    <scope>NUCLEOTIDE SEQUENCE [LARGE SCALE GENOMIC DNA]</scope>
    <source>
        <strain evidence="2 3">RB72</strain>
    </source>
</reference>
<dbReference type="InterPro" id="IPR038732">
    <property type="entry name" value="HpyO/CreE_NAD-binding"/>
</dbReference>
<evidence type="ECO:0000313" key="3">
    <source>
        <dbReference type="Proteomes" id="UP000245992"/>
    </source>
</evidence>
<evidence type="ECO:0000259" key="1">
    <source>
        <dbReference type="Pfam" id="PF13454"/>
    </source>
</evidence>
<dbReference type="InterPro" id="IPR052189">
    <property type="entry name" value="L-asp_N-monooxygenase_NS-form"/>
</dbReference>
<proteinExistence type="predicted"/>
<dbReference type="SUPFAM" id="SSF51905">
    <property type="entry name" value="FAD/NAD(P)-binding domain"/>
    <property type="match status" value="1"/>
</dbReference>
<name>A0A2T7T1L3_9ACTN</name>
<evidence type="ECO:0000313" key="2">
    <source>
        <dbReference type="EMBL" id="PVE09040.1"/>
    </source>
</evidence>
<sequence length="640" mass="67290">MTARPVGVAVVGAGPRGTAVLERLTANLGPSGPWADTPAEVHIVEPRTPGAGRVWDPGQPEQLLMNTVAGHATAFPDDTVRMAGPATTGPTLMEWARDHAPGAAPGLQPWEHPRRALMGRYLAWAHERITRSAAPHIRIVAHPTRAIGLDEAPEGRLRLRLDDGTALVVDAVVLATGHTDQRPAPGEGELAAAARRHGLTHLPPGHPAEARLDLLQPGEPVLVRGLALNFFDQLTVLTSGRGGRFEQDGPAGRPRYLPSGREPRLLAGSGRGVPYLARPQVHGRMPTGHSLRFFDAAAVERLTAREPGTVGFMAEVWPLIVREAGAAWYRTLLEVRPEAARLPAAVLLDRYAAAGDGTGVGTDPVAEHLYDPADRFDPFALDRPLEGRRFRDRAEFGAWLAERMYEDLDAARAPERSPLKAAAAAIAAVKGQVRRVVAAGVLSGSSYRELSWFRSFGAHIASGPPASRIAELAALYEAGVVEFMGARPAVTVDAAAGGFVAMSATTDGPPATARALLDAWLPGADLALSADPLLRGLVASGLARPHTAASNSGSGSNSGSCGGGGGIATGALDVCPSDLRVRDAAGRPHPRLFAFGVPVEGVHWNTAIGARARANAEMFRQADAIARSVLGATRVRPDSR</sequence>
<organism evidence="2 3">
    <name type="scientific">Streptomyces scopuliridis RB72</name>
    <dbReference type="NCBI Taxonomy" id="1440053"/>
    <lineage>
        <taxon>Bacteria</taxon>
        <taxon>Bacillati</taxon>
        <taxon>Actinomycetota</taxon>
        <taxon>Actinomycetes</taxon>
        <taxon>Kitasatosporales</taxon>
        <taxon>Streptomycetaceae</taxon>
        <taxon>Streptomyces</taxon>
    </lineage>
</organism>
<dbReference type="PANTHER" id="PTHR40254:SF1">
    <property type="entry name" value="BLR0577 PROTEIN"/>
    <property type="match status" value="1"/>
</dbReference>
<comment type="caution">
    <text evidence="2">The sequence shown here is derived from an EMBL/GenBank/DDBJ whole genome shotgun (WGS) entry which is preliminary data.</text>
</comment>
<dbReference type="STRING" id="1440053.GCA_000718095_00051"/>
<gene>
    <name evidence="2" type="ORF">Y717_13680</name>
</gene>
<dbReference type="Proteomes" id="UP000245992">
    <property type="component" value="Unassembled WGS sequence"/>
</dbReference>
<accession>A0A2T7T1L3</accession>
<dbReference type="Pfam" id="PF13454">
    <property type="entry name" value="NAD_binding_9"/>
    <property type="match status" value="1"/>
</dbReference>
<feature type="domain" description="FAD-dependent urate hydroxylase HpyO/Asp monooxygenase CreE-like FAD/NAD(P)-binding" evidence="1">
    <location>
        <begin position="9"/>
        <end position="178"/>
    </location>
</feature>
<protein>
    <recommendedName>
        <fullName evidence="1">FAD-dependent urate hydroxylase HpyO/Asp monooxygenase CreE-like FAD/NAD(P)-binding domain-containing protein</fullName>
    </recommendedName>
</protein>
<dbReference type="AlphaFoldDB" id="A0A2T7T1L3"/>